<dbReference type="InterPro" id="IPR020598">
    <property type="entry name" value="rRNA_Ade_methylase_Trfase_N"/>
</dbReference>
<dbReference type="CDD" id="cd02440">
    <property type="entry name" value="AdoMet_MTases"/>
    <property type="match status" value="1"/>
</dbReference>
<dbReference type="EMBL" id="BLAD01000056">
    <property type="protein sequence ID" value="GES02126.1"/>
    <property type="molecule type" value="Genomic_DNA"/>
</dbReference>
<protein>
    <submittedName>
        <fullName evidence="5">Methyltransferase</fullName>
    </submittedName>
</protein>
<evidence type="ECO:0000259" key="4">
    <source>
        <dbReference type="SMART" id="SM00650"/>
    </source>
</evidence>
<dbReference type="AlphaFoldDB" id="A0A5M3W020"/>
<dbReference type="SUPFAM" id="SSF53335">
    <property type="entry name" value="S-adenosyl-L-methionine-dependent methyltransferases"/>
    <property type="match status" value="1"/>
</dbReference>
<dbReference type="OrthoDB" id="3528482at2"/>
<dbReference type="Proteomes" id="UP000334990">
    <property type="component" value="Unassembled WGS sequence"/>
</dbReference>
<feature type="domain" description="Ribosomal RNA adenine methylase transferase N-terminal" evidence="4">
    <location>
        <begin position="33"/>
        <end position="172"/>
    </location>
</feature>
<accession>A0A5M3W020</accession>
<evidence type="ECO:0000313" key="5">
    <source>
        <dbReference type="EMBL" id="GES02126.1"/>
    </source>
</evidence>
<sequence>MNETAVAPDLRAFMAVALRKQGVVGAIAPSSRALARALTAVVPTGGTPVVVELGPGTGSISEAIRARTAPGARLLAVEIEPGLAGHLRRTKPWLETIHGDAAELGELLAGAGVDRVDAVVSTLPWSLFPGERQARIVGEIGRVLAPGGAFTTVTYLHAVPLAGARAFRRRLRAAFDEVLTTGPVWWNLPPAMAYVCRRPVVHG</sequence>
<dbReference type="Gene3D" id="3.40.50.150">
    <property type="entry name" value="Vaccinia Virus protein VP39"/>
    <property type="match status" value="1"/>
</dbReference>
<evidence type="ECO:0000256" key="1">
    <source>
        <dbReference type="ARBA" id="ARBA00022603"/>
    </source>
</evidence>
<gene>
    <name evidence="5" type="ORF">Acor_41910</name>
</gene>
<organism evidence="5 6">
    <name type="scientific">Acrocarpospora corrugata</name>
    <dbReference type="NCBI Taxonomy" id="35763"/>
    <lineage>
        <taxon>Bacteria</taxon>
        <taxon>Bacillati</taxon>
        <taxon>Actinomycetota</taxon>
        <taxon>Actinomycetes</taxon>
        <taxon>Streptosporangiales</taxon>
        <taxon>Streptosporangiaceae</taxon>
        <taxon>Acrocarpospora</taxon>
    </lineage>
</organism>
<keyword evidence="6" id="KW-1185">Reference proteome</keyword>
<dbReference type="Pfam" id="PF13649">
    <property type="entry name" value="Methyltransf_25"/>
    <property type="match status" value="1"/>
</dbReference>
<keyword evidence="1 5" id="KW-0489">Methyltransferase</keyword>
<evidence type="ECO:0000256" key="2">
    <source>
        <dbReference type="ARBA" id="ARBA00022679"/>
    </source>
</evidence>
<proteinExistence type="predicted"/>
<keyword evidence="3" id="KW-0949">S-adenosyl-L-methionine</keyword>
<evidence type="ECO:0000256" key="3">
    <source>
        <dbReference type="ARBA" id="ARBA00022691"/>
    </source>
</evidence>
<dbReference type="InterPro" id="IPR041698">
    <property type="entry name" value="Methyltransf_25"/>
</dbReference>
<reference evidence="5 6" key="1">
    <citation type="submission" date="2019-10" db="EMBL/GenBank/DDBJ databases">
        <title>Whole genome shotgun sequence of Acrocarpospora corrugata NBRC 13972.</title>
        <authorList>
            <person name="Ichikawa N."/>
            <person name="Kimura A."/>
            <person name="Kitahashi Y."/>
            <person name="Komaki H."/>
            <person name="Oguchi A."/>
        </authorList>
    </citation>
    <scope>NUCLEOTIDE SEQUENCE [LARGE SCALE GENOMIC DNA]</scope>
    <source>
        <strain evidence="5 6">NBRC 13972</strain>
    </source>
</reference>
<dbReference type="RefSeq" id="WP_155338380.1">
    <property type="nucleotide sequence ID" value="NZ_BAAABN010000001.1"/>
</dbReference>
<comment type="caution">
    <text evidence="5">The sequence shown here is derived from an EMBL/GenBank/DDBJ whole genome shotgun (WGS) entry which is preliminary data.</text>
</comment>
<dbReference type="InterPro" id="IPR029063">
    <property type="entry name" value="SAM-dependent_MTases_sf"/>
</dbReference>
<dbReference type="GO" id="GO:0000179">
    <property type="term" value="F:rRNA (adenine-N6,N6-)-dimethyltransferase activity"/>
    <property type="evidence" value="ECO:0007669"/>
    <property type="project" value="InterPro"/>
</dbReference>
<keyword evidence="2 5" id="KW-0808">Transferase</keyword>
<name>A0A5M3W020_9ACTN</name>
<evidence type="ECO:0000313" key="6">
    <source>
        <dbReference type="Proteomes" id="UP000334990"/>
    </source>
</evidence>
<dbReference type="SMART" id="SM00650">
    <property type="entry name" value="rADc"/>
    <property type="match status" value="1"/>
</dbReference>